<gene>
    <name evidence="1" type="ORF">PV07_08649</name>
</gene>
<dbReference type="AlphaFoldDB" id="A0A0D2C2N0"/>
<dbReference type="PANTHER" id="PTHR36498">
    <property type="entry name" value="TATA-BINDING PROTEIN-ASSOCIATED FACTOR 172"/>
    <property type="match status" value="1"/>
</dbReference>
<sequence length="314" mass="35708">MIQLVSPNIAQHPDCGYRRRYVSEEMAAFGYKHVERRNLTADGMKSLARDNANLRKGHMIQRHDRPIQNGKQLAWVPPFDRLDEMLRQRGELRTFKSIITNLAQDITYQPEKPVVVTEFPIICLCVKAVGFRESLDGINVNVIENTQPYVRSTPTSTLRTDWTSGDAHGVLQTLCIVANDHHRRDEEYATTQARDMRRLPSLIVCPPTLSGHWQQEIQQYAPFWNCVAYVGPAIGQNQPASLTRKSRCCHNFLRCVQKRCRRSHQAASKVFRLHVIPGEAGGMSVASITLIINDENLTFAATSAEFSHSIGHYW</sequence>
<organism evidence="1 2">
    <name type="scientific">Cladophialophora immunda</name>
    <dbReference type="NCBI Taxonomy" id="569365"/>
    <lineage>
        <taxon>Eukaryota</taxon>
        <taxon>Fungi</taxon>
        <taxon>Dikarya</taxon>
        <taxon>Ascomycota</taxon>
        <taxon>Pezizomycotina</taxon>
        <taxon>Eurotiomycetes</taxon>
        <taxon>Chaetothyriomycetidae</taxon>
        <taxon>Chaetothyriales</taxon>
        <taxon>Herpotrichiellaceae</taxon>
        <taxon>Cladophialophora</taxon>
    </lineage>
</organism>
<dbReference type="OrthoDB" id="6278596at2759"/>
<dbReference type="RefSeq" id="XP_016245699.1">
    <property type="nucleotide sequence ID" value="XM_016395843.1"/>
</dbReference>
<dbReference type="VEuPathDB" id="FungiDB:PV07_08649"/>
<dbReference type="GO" id="GO:0003677">
    <property type="term" value="F:DNA binding"/>
    <property type="evidence" value="ECO:0007669"/>
    <property type="project" value="InterPro"/>
</dbReference>
<protein>
    <submittedName>
        <fullName evidence="1">Uncharacterized protein</fullName>
    </submittedName>
</protein>
<dbReference type="PANTHER" id="PTHR36498:SF1">
    <property type="entry name" value="TATA-BINDING PROTEIN-ASSOCIATED FACTOR 172"/>
    <property type="match status" value="1"/>
</dbReference>
<name>A0A0D2C2N0_9EURO</name>
<dbReference type="Proteomes" id="UP000054466">
    <property type="component" value="Unassembled WGS sequence"/>
</dbReference>
<dbReference type="GO" id="GO:0017025">
    <property type="term" value="F:TBP-class protein binding"/>
    <property type="evidence" value="ECO:0007669"/>
    <property type="project" value="InterPro"/>
</dbReference>
<dbReference type="GO" id="GO:0016887">
    <property type="term" value="F:ATP hydrolysis activity"/>
    <property type="evidence" value="ECO:0007669"/>
    <property type="project" value="InterPro"/>
</dbReference>
<proteinExistence type="predicted"/>
<dbReference type="InterPro" id="IPR038718">
    <property type="entry name" value="SNF2-like_sf"/>
</dbReference>
<dbReference type="STRING" id="569365.A0A0D2C2N0"/>
<evidence type="ECO:0000313" key="1">
    <source>
        <dbReference type="EMBL" id="KIW25483.1"/>
    </source>
</evidence>
<dbReference type="EMBL" id="KN847044">
    <property type="protein sequence ID" value="KIW25483.1"/>
    <property type="molecule type" value="Genomic_DNA"/>
</dbReference>
<dbReference type="HOGENOM" id="CLU_885670_0_0_1"/>
<keyword evidence="2" id="KW-1185">Reference proteome</keyword>
<dbReference type="Gene3D" id="3.40.50.10810">
    <property type="entry name" value="Tandem AAA-ATPase domain"/>
    <property type="match status" value="1"/>
</dbReference>
<dbReference type="InterPro" id="IPR044972">
    <property type="entry name" value="Mot1"/>
</dbReference>
<accession>A0A0D2C2N0</accession>
<reference evidence="1 2" key="1">
    <citation type="submission" date="2015-01" db="EMBL/GenBank/DDBJ databases">
        <title>The Genome Sequence of Cladophialophora immunda CBS83496.</title>
        <authorList>
            <consortium name="The Broad Institute Genomics Platform"/>
            <person name="Cuomo C."/>
            <person name="de Hoog S."/>
            <person name="Gorbushina A."/>
            <person name="Stielow B."/>
            <person name="Teixiera M."/>
            <person name="Abouelleil A."/>
            <person name="Chapman S.B."/>
            <person name="Priest M."/>
            <person name="Young S.K."/>
            <person name="Wortman J."/>
            <person name="Nusbaum C."/>
            <person name="Birren B."/>
        </authorList>
    </citation>
    <scope>NUCLEOTIDE SEQUENCE [LARGE SCALE GENOMIC DNA]</scope>
    <source>
        <strain evidence="1 2">CBS 83496</strain>
    </source>
</reference>
<dbReference type="GeneID" id="27347843"/>
<evidence type="ECO:0000313" key="2">
    <source>
        <dbReference type="Proteomes" id="UP000054466"/>
    </source>
</evidence>